<reference evidence="1" key="1">
    <citation type="journal article" date="2014" name="Front. Microbiol.">
        <title>High frequency of phylogenetically diverse reductive dehalogenase-homologous genes in deep subseafloor sedimentary metagenomes.</title>
        <authorList>
            <person name="Kawai M."/>
            <person name="Futagami T."/>
            <person name="Toyoda A."/>
            <person name="Takaki Y."/>
            <person name="Nishi S."/>
            <person name="Hori S."/>
            <person name="Arai W."/>
            <person name="Tsubouchi T."/>
            <person name="Morono Y."/>
            <person name="Uchiyama I."/>
            <person name="Ito T."/>
            <person name="Fujiyama A."/>
            <person name="Inagaki F."/>
            <person name="Takami H."/>
        </authorList>
    </citation>
    <scope>NUCLEOTIDE SEQUENCE</scope>
    <source>
        <strain evidence="1">Expedition CK06-06</strain>
    </source>
</reference>
<proteinExistence type="predicted"/>
<name>X0V6B1_9ZZZZ</name>
<dbReference type="EMBL" id="BARS01025681">
    <property type="protein sequence ID" value="GAG06912.1"/>
    <property type="molecule type" value="Genomic_DNA"/>
</dbReference>
<protein>
    <submittedName>
        <fullName evidence="1">Uncharacterized protein</fullName>
    </submittedName>
</protein>
<comment type="caution">
    <text evidence="1">The sequence shown here is derived from an EMBL/GenBank/DDBJ whole genome shotgun (WGS) entry which is preliminary data.</text>
</comment>
<evidence type="ECO:0000313" key="1">
    <source>
        <dbReference type="EMBL" id="GAG06912.1"/>
    </source>
</evidence>
<dbReference type="AlphaFoldDB" id="X0V6B1"/>
<feature type="non-terminal residue" evidence="1">
    <location>
        <position position="1"/>
    </location>
</feature>
<accession>X0V6B1</accession>
<sequence length="118" mass="12667">NWGEVFAKYLISDLFTKFESESKMGTIWITNGGKGCTGHTVTYTDINGSSQIISITLSPLTFCAKKGTTPTPSDPCVFLASSSEGCGEMKSSILGELTQEDVDCLQGKLTQDLLKNCV</sequence>
<gene>
    <name evidence="1" type="ORF">S01H1_40547</name>
</gene>
<organism evidence="1">
    <name type="scientific">marine sediment metagenome</name>
    <dbReference type="NCBI Taxonomy" id="412755"/>
    <lineage>
        <taxon>unclassified sequences</taxon>
        <taxon>metagenomes</taxon>
        <taxon>ecological metagenomes</taxon>
    </lineage>
</organism>